<proteinExistence type="predicted"/>
<dbReference type="GO" id="GO:0003676">
    <property type="term" value="F:nucleic acid binding"/>
    <property type="evidence" value="ECO:0007669"/>
    <property type="project" value="InterPro"/>
</dbReference>
<name>A0A1E3AYZ6_9FIRM</name>
<gene>
    <name evidence="2" type="ORF">BEH84_01460</name>
</gene>
<dbReference type="RefSeq" id="WP_242880559.1">
    <property type="nucleotide sequence ID" value="NZ_DAWDRA010000473.1"/>
</dbReference>
<dbReference type="PATRIC" id="fig|1432052.3.peg.1599"/>
<comment type="caution">
    <text evidence="2">The sequence shown here is derived from an EMBL/GenBank/DDBJ whole genome shotgun (WGS) entry which is preliminary data.</text>
</comment>
<protein>
    <submittedName>
        <fullName evidence="2">4-hydroxy-3-methylbut-2-enyl diphosphate reductase/S1 RNA-binding domain protein</fullName>
    </submittedName>
</protein>
<dbReference type="InterPro" id="IPR003029">
    <property type="entry name" value="S1_domain"/>
</dbReference>
<evidence type="ECO:0000259" key="1">
    <source>
        <dbReference type="SMART" id="SM00316"/>
    </source>
</evidence>
<feature type="domain" description="S1 motif" evidence="1">
    <location>
        <begin position="290"/>
        <end position="352"/>
    </location>
</feature>
<dbReference type="Gene3D" id="2.40.50.140">
    <property type="entry name" value="Nucleic acid-binding proteins"/>
    <property type="match status" value="1"/>
</dbReference>
<dbReference type="EMBL" id="MCGI01000001">
    <property type="protein sequence ID" value="ODM13741.1"/>
    <property type="molecule type" value="Genomic_DNA"/>
</dbReference>
<dbReference type="InterPro" id="IPR012340">
    <property type="entry name" value="NA-bd_OB-fold"/>
</dbReference>
<evidence type="ECO:0000313" key="3">
    <source>
        <dbReference type="Proteomes" id="UP000095003"/>
    </source>
</evidence>
<dbReference type="SMART" id="SM00316">
    <property type="entry name" value="S1"/>
    <property type="match status" value="2"/>
</dbReference>
<dbReference type="AlphaFoldDB" id="A0A1E3AYZ6"/>
<dbReference type="Proteomes" id="UP000095003">
    <property type="component" value="Unassembled WGS sequence"/>
</dbReference>
<sequence>MPRKVKTDELSTNTVIEESVSIANAADMEKTEENAVTASQVIPEVSASAISTAPIKSASASILTLNADTEIETPESREETIWHELQNAYRTKKILTGNLGGIEKMEGGGTIAVIYYKEMRIAIPLSEMMINLIEDENHNYGELVQRQNKILGNMLGCEVDFIVKGLDSASRSIVASRKDAMYKKRQIFYLPSANTNSRIRVCEDRIVQARVIAVAEKVVRVEIFGVECSILARDLSWDWLGDATEHFHVGEQILVRIFSVKCNSLEDISVKADVKSVNGNTSKANLSKCKIQGKYAGTVTDIHKGTVFVRLHIGVNAVAHSCYDNRMPGKKDEVSFVVTRIDEERNVAVGLISRIIKQNL</sequence>
<reference evidence="2 3" key="1">
    <citation type="submission" date="2016-07" db="EMBL/GenBank/DDBJ databases">
        <title>Characterization of isolates of Eisenbergiella tayi derived from blood cultures, using whole genome sequencing.</title>
        <authorList>
            <person name="Burdz T."/>
            <person name="Wiebe D."/>
            <person name="Huynh C."/>
            <person name="Bernard K."/>
        </authorList>
    </citation>
    <scope>NUCLEOTIDE SEQUENCE [LARGE SCALE GENOMIC DNA]</scope>
    <source>
        <strain evidence="2 3">NML 120489</strain>
    </source>
</reference>
<organism evidence="2 3">
    <name type="scientific">Eisenbergiella tayi</name>
    <dbReference type="NCBI Taxonomy" id="1432052"/>
    <lineage>
        <taxon>Bacteria</taxon>
        <taxon>Bacillati</taxon>
        <taxon>Bacillota</taxon>
        <taxon>Clostridia</taxon>
        <taxon>Lachnospirales</taxon>
        <taxon>Lachnospiraceae</taxon>
        <taxon>Eisenbergiella</taxon>
    </lineage>
</organism>
<dbReference type="Pfam" id="PF00575">
    <property type="entry name" value="S1"/>
    <property type="match status" value="1"/>
</dbReference>
<accession>A0A1E3AYZ6</accession>
<evidence type="ECO:0000313" key="2">
    <source>
        <dbReference type="EMBL" id="ODM13741.1"/>
    </source>
</evidence>
<dbReference type="SUPFAM" id="SSF50249">
    <property type="entry name" value="Nucleic acid-binding proteins"/>
    <property type="match status" value="1"/>
</dbReference>
<feature type="domain" description="S1 motif" evidence="1">
    <location>
        <begin position="202"/>
        <end position="273"/>
    </location>
</feature>